<protein>
    <submittedName>
        <fullName evidence="1">Uncharacterized protein</fullName>
    </submittedName>
</protein>
<organism evidence="1 2">
    <name type="scientific">Palleronia marisminoris</name>
    <dbReference type="NCBI Taxonomy" id="315423"/>
    <lineage>
        <taxon>Bacteria</taxon>
        <taxon>Pseudomonadati</taxon>
        <taxon>Pseudomonadota</taxon>
        <taxon>Alphaproteobacteria</taxon>
        <taxon>Rhodobacterales</taxon>
        <taxon>Roseobacteraceae</taxon>
        <taxon>Palleronia</taxon>
    </lineage>
</organism>
<gene>
    <name evidence="1" type="ORF">PAM7066_00898</name>
</gene>
<sequence>MSSFTGEYVVEVDEDGAIPLPPVWWLAAVAGDPAGDPGPNLIVVPIGPEEGEVLVTTLDRHILMVEKIRALPEGRPERAALEVFAFEKCSAVVVTPDGWLPPIPLIEEITGLRPGDLASLRGTGTGFRLRPA</sequence>
<dbReference type="Proteomes" id="UP000193870">
    <property type="component" value="Unassembled WGS sequence"/>
</dbReference>
<evidence type="ECO:0000313" key="2">
    <source>
        <dbReference type="Proteomes" id="UP000193870"/>
    </source>
</evidence>
<name>A0A1Y5RTD0_9RHOB</name>
<keyword evidence="2" id="KW-1185">Reference proteome</keyword>
<dbReference type="EMBL" id="FWFV01000002">
    <property type="protein sequence ID" value="SLN24986.1"/>
    <property type="molecule type" value="Genomic_DNA"/>
</dbReference>
<dbReference type="AlphaFoldDB" id="A0A1Y5RTD0"/>
<proteinExistence type="predicted"/>
<reference evidence="1 2" key="1">
    <citation type="submission" date="2017-03" db="EMBL/GenBank/DDBJ databases">
        <authorList>
            <person name="Afonso C.L."/>
            <person name="Miller P.J."/>
            <person name="Scott M.A."/>
            <person name="Spackman E."/>
            <person name="Goraichik I."/>
            <person name="Dimitrov K.M."/>
            <person name="Suarez D.L."/>
            <person name="Swayne D.E."/>
        </authorList>
    </citation>
    <scope>NUCLEOTIDE SEQUENCE [LARGE SCALE GENOMIC DNA]</scope>
    <source>
        <strain evidence="1 2">CECT 7066</strain>
    </source>
</reference>
<dbReference type="RefSeq" id="WP_085852932.1">
    <property type="nucleotide sequence ID" value="NZ_FOPF01000002.1"/>
</dbReference>
<accession>A0A1Y5RTD0</accession>
<evidence type="ECO:0000313" key="1">
    <source>
        <dbReference type="EMBL" id="SLN24986.1"/>
    </source>
</evidence>
<dbReference type="OrthoDB" id="9990341at2"/>